<dbReference type="CDD" id="cd19821">
    <property type="entry name" value="Bbox1_BBX-like"/>
    <property type="match status" value="1"/>
</dbReference>
<keyword evidence="7 9" id="KW-0539">Nucleus</keyword>
<dbReference type="GO" id="GO:0005634">
    <property type="term" value="C:nucleus"/>
    <property type="evidence" value="ECO:0007669"/>
    <property type="project" value="UniProtKB-SubCell"/>
</dbReference>
<keyword evidence="6" id="KW-0862">Zinc</keyword>
<dbReference type="PANTHER" id="PTHR31717">
    <property type="entry name" value="ZINC FINGER PROTEIN CONSTANS-LIKE 10"/>
    <property type="match status" value="1"/>
</dbReference>
<organism evidence="12">
    <name type="scientific">Oxybasis rubra</name>
    <name type="common">Red goosefoot</name>
    <name type="synonym">Chenopodium rubrum</name>
    <dbReference type="NCBI Taxonomy" id="3560"/>
    <lineage>
        <taxon>Eukaryota</taxon>
        <taxon>Viridiplantae</taxon>
        <taxon>Streptophyta</taxon>
        <taxon>Embryophyta</taxon>
        <taxon>Tracheophyta</taxon>
        <taxon>Spermatophyta</taxon>
        <taxon>Magnoliopsida</taxon>
        <taxon>eudicotyledons</taxon>
        <taxon>Gunneridae</taxon>
        <taxon>Pentapetalae</taxon>
        <taxon>Caryophyllales</taxon>
        <taxon>Chenopodiaceae</taxon>
        <taxon>Chenopodioideae</taxon>
        <taxon>Atripliceae</taxon>
        <taxon>Oxybasis</taxon>
    </lineage>
</organism>
<dbReference type="EMBL" id="MW676151">
    <property type="protein sequence ID" value="QTY32128.1"/>
    <property type="molecule type" value="mRNA"/>
</dbReference>
<dbReference type="GO" id="GO:0006355">
    <property type="term" value="P:regulation of DNA-templated transcription"/>
    <property type="evidence" value="ECO:0007669"/>
    <property type="project" value="UniProtKB-ARBA"/>
</dbReference>
<feature type="domain" description="CCT" evidence="11">
    <location>
        <begin position="470"/>
        <end position="512"/>
    </location>
</feature>
<evidence type="ECO:0000256" key="9">
    <source>
        <dbReference type="PROSITE-ProRule" id="PRU00357"/>
    </source>
</evidence>
<dbReference type="InterPro" id="IPR010402">
    <property type="entry name" value="CCT_domain"/>
</dbReference>
<dbReference type="InterPro" id="IPR000315">
    <property type="entry name" value="Znf_B-box"/>
</dbReference>
<evidence type="ECO:0000256" key="4">
    <source>
        <dbReference type="ARBA" id="ARBA00022737"/>
    </source>
</evidence>
<comment type="subcellular location">
    <subcellularLocation>
        <location evidence="1 9">Nucleus</location>
    </subcellularLocation>
</comment>
<evidence type="ECO:0000256" key="3">
    <source>
        <dbReference type="ARBA" id="ARBA00022723"/>
    </source>
</evidence>
<comment type="similarity">
    <text evidence="2">Belongs to the CONSTANS family.</text>
</comment>
<evidence type="ECO:0000256" key="2">
    <source>
        <dbReference type="ARBA" id="ARBA00010024"/>
    </source>
</evidence>
<dbReference type="Pfam" id="PF06203">
    <property type="entry name" value="CCT"/>
    <property type="match status" value="1"/>
</dbReference>
<dbReference type="InterPro" id="IPR049808">
    <property type="entry name" value="CONSTANS-like_Bbox1"/>
</dbReference>
<dbReference type="SMART" id="SM00336">
    <property type="entry name" value="BBOX"/>
    <property type="match status" value="1"/>
</dbReference>
<evidence type="ECO:0000259" key="11">
    <source>
        <dbReference type="PROSITE" id="PS51017"/>
    </source>
</evidence>
<keyword evidence="5 8" id="KW-0863">Zinc-finger</keyword>
<evidence type="ECO:0000256" key="5">
    <source>
        <dbReference type="ARBA" id="ARBA00022771"/>
    </source>
</evidence>
<keyword evidence="3" id="KW-0479">Metal-binding</keyword>
<protein>
    <submittedName>
        <fullName evidence="12">BBX transcription factor</fullName>
    </submittedName>
</protein>
<dbReference type="GO" id="GO:0008270">
    <property type="term" value="F:zinc ion binding"/>
    <property type="evidence" value="ECO:0007669"/>
    <property type="project" value="UniProtKB-KW"/>
</dbReference>
<dbReference type="AlphaFoldDB" id="A0A9E6MRW2"/>
<dbReference type="PROSITE" id="PS51017">
    <property type="entry name" value="CCT"/>
    <property type="match status" value="1"/>
</dbReference>
<keyword evidence="4" id="KW-0677">Repeat</keyword>
<feature type="domain" description="B box-type" evidence="10">
    <location>
        <begin position="26"/>
        <end position="72"/>
    </location>
</feature>
<evidence type="ECO:0000259" key="10">
    <source>
        <dbReference type="PROSITE" id="PS50119"/>
    </source>
</evidence>
<evidence type="ECO:0000256" key="8">
    <source>
        <dbReference type="PROSITE-ProRule" id="PRU00024"/>
    </source>
</evidence>
<proteinExistence type="evidence at transcript level"/>
<name>A0A9E6MRW2_OXYRB</name>
<evidence type="ECO:0000256" key="6">
    <source>
        <dbReference type="ARBA" id="ARBA00022833"/>
    </source>
</evidence>
<dbReference type="PANTHER" id="PTHR31717:SF45">
    <property type="entry name" value="ZINC FINGER PROTEIN CONSTANS-LIKE 14-RELATED"/>
    <property type="match status" value="1"/>
</dbReference>
<accession>A0A9E6MRW2</accession>
<evidence type="ECO:0000313" key="12">
    <source>
        <dbReference type="EMBL" id="QTY32128.1"/>
    </source>
</evidence>
<dbReference type="PROSITE" id="PS50119">
    <property type="entry name" value="ZF_BBOX"/>
    <property type="match status" value="1"/>
</dbReference>
<evidence type="ECO:0000256" key="1">
    <source>
        <dbReference type="ARBA" id="ARBA00004123"/>
    </source>
</evidence>
<sequence length="518" mass="57355">MGTTSQIGVGDQEQKLSVNTTTTATTNEKLCDFCNQQTAVLYCRADTAKLCLLCDQHVHSANTLSKKHVRNLLCDACGSHPASVKCYTHNLLFCHHCDWNLHLNTSAATVQHDRTAAVEGGFSGCPTASELSSFLGFDLTTTKKSNKPLFDVDDDDLLPFFSDGDVTHDPWSDLMVPAHYDVNVGPTFPWGFDDNVNHDPGVVNGLIKKCINVKKQQTVIKQLLQLQRRGRDSDSADADEETINHIVPAVANDDYILGLDNNNTTNYSINQDPLILFQCQQQQQQQQDEAKFSSFMGLTTNNNNNNNNMDGRAAGNVIWDTSPTNPTLQIWDFNSGRMRDHEESGKLDVGYRESDVGFMINSYNSLLQGTGLASSKVLGDMYDMNCSSTPDDIRIFNSNMQNSAASQGPATSESNNMSVIRPSSGSVFGKPKSVGSTDIHFMDESVFLGGDNALNAVRTEADMEMLAQNRGNAMQRYKEKKKTRRYEKHIRYESRKARADTRKRVKGRFVKINGAPSG</sequence>
<evidence type="ECO:0000256" key="7">
    <source>
        <dbReference type="ARBA" id="ARBA00023242"/>
    </source>
</evidence>
<reference evidence="12" key="1">
    <citation type="submission" date="2021-02" db="EMBL/GenBank/DDBJ databases">
        <authorList>
            <person name="Gutierrez Larruscain D."/>
            <person name="Storchova H."/>
            <person name="Abeyawardana O."/>
            <person name="Belz C."/>
            <person name="Kruger M."/>
        </authorList>
    </citation>
    <scope>NUCLEOTIDE SEQUENCE</scope>
</reference>